<keyword evidence="4" id="KW-1185">Reference proteome</keyword>
<evidence type="ECO:0000259" key="2">
    <source>
        <dbReference type="PROSITE" id="PS51278"/>
    </source>
</evidence>
<reference evidence="3 4" key="1">
    <citation type="journal article" date="2007" name="Proc. Natl. Acad. Sci. U.S.A.">
        <title>The genome of Syntrophus aciditrophicus: life at the thermodynamic limit of microbial growth.</title>
        <authorList>
            <person name="McInerney M.J."/>
            <person name="Rohlin L."/>
            <person name="Mouttaki H."/>
            <person name="Kim U."/>
            <person name="Krupp R.S."/>
            <person name="Rios-Hernandez L."/>
            <person name="Sieber J."/>
            <person name="Struchtemeyer C.G."/>
            <person name="Bhattacharyya A."/>
            <person name="Campbell J.W."/>
            <person name="Gunsalus R.P."/>
        </authorList>
    </citation>
    <scope>NUCLEOTIDE SEQUENCE [LARGE SCALE GENOMIC DNA]</scope>
    <source>
        <strain evidence="3 4">SB</strain>
    </source>
</reference>
<dbReference type="InterPro" id="IPR017932">
    <property type="entry name" value="GATase_2_dom"/>
</dbReference>
<sequence>MCGIFGFTGHSSWKTSVLLQALCIADEVRGQHSTGLVVQTSTSDFFMSKKALRGKAFVARGHCAFLFNRKYGNALGHNRFATAGAVNDRNAHPFAVKVGAGKWNFGVHNGIVGDKEVIARDYGVRNHDVDSAVALGAIGKLQLQGYEVIDAIEEVTNFISPRADFAFAYLNGFEKAVYLWRSPDRPLTVIDARRLNLGRWFCSTPEIFKDAWNILRGALGDLRKVSKFEAVPYRLYRVADDGEFEVEPVRELKHTSRLAWGEGVESIFDQEIPGGARRHRGSRHSSSNQRGLFGNENSDVFQGRIDYRPKGEIEL</sequence>
<dbReference type="EMBL" id="CP000252">
    <property type="protein sequence ID" value="ABC77588.1"/>
    <property type="molecule type" value="Genomic_DNA"/>
</dbReference>
<evidence type="ECO:0000313" key="3">
    <source>
        <dbReference type="EMBL" id="ABC77588.1"/>
    </source>
</evidence>
<dbReference type="STRING" id="56780.SYN_01896"/>
<keyword evidence="3" id="KW-0315">Glutamine amidotransferase</keyword>
<evidence type="ECO:0000313" key="4">
    <source>
        <dbReference type="Proteomes" id="UP000001933"/>
    </source>
</evidence>
<gene>
    <name evidence="3" type="ORF">SYN_01896</name>
</gene>
<dbReference type="RefSeq" id="WP_011417610.1">
    <property type="nucleotide sequence ID" value="NC_007759.1"/>
</dbReference>
<name>Q2LU26_SYNAS</name>
<dbReference type="HOGENOM" id="CLU_882570_0_0_7"/>
<accession>Q2LU26</accession>
<dbReference type="OrthoDB" id="9761808at2"/>
<dbReference type="Proteomes" id="UP000001933">
    <property type="component" value="Chromosome"/>
</dbReference>
<dbReference type="InterPro" id="IPR029055">
    <property type="entry name" value="Ntn_hydrolases_N"/>
</dbReference>
<dbReference type="Gene3D" id="3.60.20.10">
    <property type="entry name" value="Glutamine Phosphoribosylpyrophosphate, subunit 1, domain 1"/>
    <property type="match status" value="1"/>
</dbReference>
<dbReference type="PROSITE" id="PS51278">
    <property type="entry name" value="GATASE_TYPE_2"/>
    <property type="match status" value="1"/>
</dbReference>
<dbReference type="CDD" id="cd00352">
    <property type="entry name" value="Gn_AT_II"/>
    <property type="match status" value="1"/>
</dbReference>
<protein>
    <submittedName>
        <fullName evidence="3">Glutamine amidotransferases class-II</fullName>
    </submittedName>
</protein>
<proteinExistence type="predicted"/>
<dbReference type="SUPFAM" id="SSF56235">
    <property type="entry name" value="N-terminal nucleophile aminohydrolases (Ntn hydrolases)"/>
    <property type="match status" value="1"/>
</dbReference>
<organism evidence="3 4">
    <name type="scientific">Syntrophus aciditrophicus (strain SB)</name>
    <dbReference type="NCBI Taxonomy" id="56780"/>
    <lineage>
        <taxon>Bacteria</taxon>
        <taxon>Pseudomonadati</taxon>
        <taxon>Thermodesulfobacteriota</taxon>
        <taxon>Syntrophia</taxon>
        <taxon>Syntrophales</taxon>
        <taxon>Syntrophaceae</taxon>
        <taxon>Syntrophus</taxon>
    </lineage>
</organism>
<dbReference type="KEGG" id="sat:SYN_01896"/>
<evidence type="ECO:0000256" key="1">
    <source>
        <dbReference type="SAM" id="MobiDB-lite"/>
    </source>
</evidence>
<dbReference type="AlphaFoldDB" id="Q2LU26"/>
<feature type="region of interest" description="Disordered" evidence="1">
    <location>
        <begin position="274"/>
        <end position="297"/>
    </location>
</feature>
<dbReference type="InParanoid" id="Q2LU26"/>
<feature type="domain" description="Glutamine amidotransferase type-2" evidence="2">
    <location>
        <begin position="2"/>
        <end position="228"/>
    </location>
</feature>
<dbReference type="eggNOG" id="COG0449">
    <property type="taxonomic scope" value="Bacteria"/>
</dbReference>